<accession>A0A8J3A3G6</accession>
<comment type="caution">
    <text evidence="3">The sequence shown here is derived from an EMBL/GenBank/DDBJ whole genome shotgun (WGS) entry which is preliminary data.</text>
</comment>
<feature type="domain" description="Barstar (barnase inhibitor)" evidence="2">
    <location>
        <begin position="7"/>
        <end position="101"/>
    </location>
</feature>
<dbReference type="SUPFAM" id="SSF52038">
    <property type="entry name" value="Barstar-related"/>
    <property type="match status" value="1"/>
</dbReference>
<reference evidence="4 6" key="2">
    <citation type="submission" date="2020-02" db="EMBL/GenBank/DDBJ databases">
        <title>Genome sequence of Parvularcula flava strain NH6-79.</title>
        <authorList>
            <person name="Abdul Karim M.H."/>
            <person name="Lam M.Q."/>
            <person name="Chen S.J."/>
            <person name="Yahya A."/>
            <person name="Shahir S."/>
            <person name="Shamsir M.S."/>
            <person name="Chong C.S."/>
        </authorList>
    </citation>
    <scope>NUCLEOTIDE SEQUENCE [LARGE SCALE GENOMIC DNA]</scope>
    <source>
        <strain evidence="4 6">NH6-79</strain>
    </source>
</reference>
<evidence type="ECO:0000313" key="3">
    <source>
        <dbReference type="EMBL" id="GGH96101.1"/>
    </source>
</evidence>
<reference evidence="3" key="1">
    <citation type="journal article" date="2014" name="Int. J. Syst. Evol. Microbiol.">
        <title>Complete genome sequence of Corynebacterium casei LMG S-19264T (=DSM 44701T), isolated from a smear-ripened cheese.</title>
        <authorList>
            <consortium name="US DOE Joint Genome Institute (JGI-PGF)"/>
            <person name="Walter F."/>
            <person name="Albersmeier A."/>
            <person name="Kalinowski J."/>
            <person name="Ruckert C."/>
        </authorList>
    </citation>
    <scope>NUCLEOTIDE SEQUENCE</scope>
    <source>
        <strain evidence="3">CGMCC 1.14984</strain>
    </source>
</reference>
<sequence length="102" mass="11859">MPAQLKSFIIEGAWIDSLDAFYEEIEKKLINGRKWGRNLDALNDILRGGFGTPDEGFRLIWRDHEESRKAMGETDFNTLIEIFRTHGPDGEEREDNIHLILE</sequence>
<proteinExistence type="inferred from homology"/>
<dbReference type="Pfam" id="PF01337">
    <property type="entry name" value="Barstar"/>
    <property type="match status" value="1"/>
</dbReference>
<keyword evidence="6" id="KW-1185">Reference proteome</keyword>
<comment type="similarity">
    <text evidence="1">Belongs to the barstar family.</text>
</comment>
<evidence type="ECO:0000313" key="4">
    <source>
        <dbReference type="EMBL" id="NHK27656.1"/>
    </source>
</evidence>
<dbReference type="InterPro" id="IPR035905">
    <property type="entry name" value="Barstar-like_sf"/>
</dbReference>
<organism evidence="3 5">
    <name type="scientific">Aquisalinus luteolus</name>
    <dbReference type="NCBI Taxonomy" id="1566827"/>
    <lineage>
        <taxon>Bacteria</taxon>
        <taxon>Pseudomonadati</taxon>
        <taxon>Pseudomonadota</taxon>
        <taxon>Alphaproteobacteria</taxon>
        <taxon>Parvularculales</taxon>
        <taxon>Parvularculaceae</taxon>
        <taxon>Aquisalinus</taxon>
    </lineage>
</organism>
<dbReference type="InterPro" id="IPR000468">
    <property type="entry name" value="Barstar"/>
</dbReference>
<evidence type="ECO:0000313" key="5">
    <source>
        <dbReference type="Proteomes" id="UP000621856"/>
    </source>
</evidence>
<dbReference type="Gene3D" id="3.30.370.10">
    <property type="entry name" value="Barstar-like"/>
    <property type="match status" value="1"/>
</dbReference>
<dbReference type="EMBL" id="BMGZ01000001">
    <property type="protein sequence ID" value="GGH96101.1"/>
    <property type="molecule type" value="Genomic_DNA"/>
</dbReference>
<gene>
    <name evidence="4" type="ORF">FF098_007065</name>
    <name evidence="3" type="ORF">GCM10011355_14210</name>
</gene>
<dbReference type="RefSeq" id="WP_155138784.1">
    <property type="nucleotide sequence ID" value="NZ_BMGZ01000001.1"/>
</dbReference>
<name>A0A8J3A3G6_9PROT</name>
<dbReference type="EMBL" id="VCJR02000001">
    <property type="protein sequence ID" value="NHK27656.1"/>
    <property type="molecule type" value="Genomic_DNA"/>
</dbReference>
<reference evidence="3" key="3">
    <citation type="submission" date="2020-09" db="EMBL/GenBank/DDBJ databases">
        <authorList>
            <person name="Sun Q."/>
            <person name="Zhou Y."/>
        </authorList>
    </citation>
    <scope>NUCLEOTIDE SEQUENCE</scope>
    <source>
        <strain evidence="3">CGMCC 1.14984</strain>
    </source>
</reference>
<evidence type="ECO:0000256" key="1">
    <source>
        <dbReference type="ARBA" id="ARBA00006845"/>
    </source>
</evidence>
<dbReference type="AlphaFoldDB" id="A0A8J3A3G6"/>
<dbReference type="Proteomes" id="UP000818603">
    <property type="component" value="Unassembled WGS sequence"/>
</dbReference>
<dbReference type="Proteomes" id="UP000621856">
    <property type="component" value="Unassembled WGS sequence"/>
</dbReference>
<protein>
    <submittedName>
        <fullName evidence="3">Ribonuclease inhibitor</fullName>
    </submittedName>
</protein>
<evidence type="ECO:0000259" key="2">
    <source>
        <dbReference type="Pfam" id="PF01337"/>
    </source>
</evidence>
<evidence type="ECO:0000313" key="6">
    <source>
        <dbReference type="Proteomes" id="UP000818603"/>
    </source>
</evidence>